<evidence type="ECO:0000313" key="2">
    <source>
        <dbReference type="Proteomes" id="UP000031982"/>
    </source>
</evidence>
<gene>
    <name evidence="1" type="ORF">SD77_4067</name>
</gene>
<keyword evidence="2" id="KW-1185">Reference proteome</keyword>
<name>A0ABR5AUE8_BACBA</name>
<reference evidence="1 2" key="1">
    <citation type="submission" date="2015-01" db="EMBL/GenBank/DDBJ databases">
        <title>Genome Assembly of Bacillus badius MTCC 1458.</title>
        <authorList>
            <person name="Verma A."/>
            <person name="Khatri I."/>
            <person name="Mual P."/>
            <person name="Subramanian S."/>
            <person name="Krishnamurthi S."/>
        </authorList>
    </citation>
    <scope>NUCLEOTIDE SEQUENCE [LARGE SCALE GENOMIC DNA]</scope>
    <source>
        <strain evidence="1 2">MTCC 1458</strain>
    </source>
</reference>
<dbReference type="EMBL" id="JXLP01000009">
    <property type="protein sequence ID" value="KIL78387.1"/>
    <property type="molecule type" value="Genomic_DNA"/>
</dbReference>
<sequence>MIVIGRAATGAVMVFGAGGADIGYCCIKIHHLYFKCK</sequence>
<evidence type="ECO:0008006" key="3">
    <source>
        <dbReference type="Google" id="ProtNLM"/>
    </source>
</evidence>
<organism evidence="1 2">
    <name type="scientific">Bacillus badius</name>
    <dbReference type="NCBI Taxonomy" id="1455"/>
    <lineage>
        <taxon>Bacteria</taxon>
        <taxon>Bacillati</taxon>
        <taxon>Bacillota</taxon>
        <taxon>Bacilli</taxon>
        <taxon>Bacillales</taxon>
        <taxon>Bacillaceae</taxon>
        <taxon>Pseudobacillus</taxon>
    </lineage>
</organism>
<accession>A0ABR5AUE8</accession>
<dbReference type="Proteomes" id="UP000031982">
    <property type="component" value="Unassembled WGS sequence"/>
</dbReference>
<proteinExistence type="predicted"/>
<evidence type="ECO:0000313" key="1">
    <source>
        <dbReference type="EMBL" id="KIL78387.1"/>
    </source>
</evidence>
<protein>
    <recommendedName>
        <fullName evidence="3">Ribose 5-phosphate isomerase B</fullName>
    </recommendedName>
</protein>
<comment type="caution">
    <text evidence="1">The sequence shown here is derived from an EMBL/GenBank/DDBJ whole genome shotgun (WGS) entry which is preliminary data.</text>
</comment>